<gene>
    <name evidence="2" type="ORF">DFP86_11494</name>
</gene>
<proteinExistence type="predicted"/>
<dbReference type="InterPro" id="IPR016040">
    <property type="entry name" value="NAD(P)-bd_dom"/>
</dbReference>
<dbReference type="InterPro" id="IPR051783">
    <property type="entry name" value="NAD(P)-dependent_oxidoreduct"/>
</dbReference>
<feature type="domain" description="NAD(P)-binding" evidence="1">
    <location>
        <begin position="7"/>
        <end position="161"/>
    </location>
</feature>
<dbReference type="GO" id="GO:0005737">
    <property type="term" value="C:cytoplasm"/>
    <property type="evidence" value="ECO:0007669"/>
    <property type="project" value="TreeGrafter"/>
</dbReference>
<accession>A0A4R7AZS5</accession>
<evidence type="ECO:0000313" key="2">
    <source>
        <dbReference type="EMBL" id="TDR73332.1"/>
    </source>
</evidence>
<reference evidence="2 3" key="1">
    <citation type="submission" date="2019-03" db="EMBL/GenBank/DDBJ databases">
        <title>Genomic Encyclopedia of Type Strains, Phase III (KMG-III): the genomes of soil and plant-associated and newly described type strains.</title>
        <authorList>
            <person name="Whitman W."/>
        </authorList>
    </citation>
    <scope>NUCLEOTIDE SEQUENCE [LARGE SCALE GENOMIC DNA]</scope>
    <source>
        <strain evidence="2 3">CECT 8976</strain>
    </source>
</reference>
<dbReference type="EMBL" id="SNZP01000014">
    <property type="protein sequence ID" value="TDR73332.1"/>
    <property type="molecule type" value="Genomic_DNA"/>
</dbReference>
<comment type="caution">
    <text evidence="2">The sequence shown here is derived from an EMBL/GenBank/DDBJ whole genome shotgun (WGS) entry which is preliminary data.</text>
</comment>
<dbReference type="PANTHER" id="PTHR48079:SF6">
    <property type="entry name" value="NAD(P)-BINDING DOMAIN-CONTAINING PROTEIN-RELATED"/>
    <property type="match status" value="1"/>
</dbReference>
<dbReference type="Proteomes" id="UP000295611">
    <property type="component" value="Unassembled WGS sequence"/>
</dbReference>
<dbReference type="Pfam" id="PF13460">
    <property type="entry name" value="NAD_binding_10"/>
    <property type="match status" value="1"/>
</dbReference>
<dbReference type="Gene3D" id="3.40.50.720">
    <property type="entry name" value="NAD(P)-binding Rossmann-like Domain"/>
    <property type="match status" value="1"/>
</dbReference>
<organism evidence="2 3">
    <name type="scientific">Paludibacterium purpuratum</name>
    <dbReference type="NCBI Taxonomy" id="1144873"/>
    <lineage>
        <taxon>Bacteria</taxon>
        <taxon>Pseudomonadati</taxon>
        <taxon>Pseudomonadota</taxon>
        <taxon>Betaproteobacteria</taxon>
        <taxon>Neisseriales</taxon>
        <taxon>Chromobacteriaceae</taxon>
        <taxon>Paludibacterium</taxon>
    </lineage>
</organism>
<keyword evidence="3" id="KW-1185">Reference proteome</keyword>
<dbReference type="RefSeq" id="WP_166642309.1">
    <property type="nucleotide sequence ID" value="NZ_SNZP01000014.1"/>
</dbReference>
<dbReference type="InterPro" id="IPR036291">
    <property type="entry name" value="NAD(P)-bd_dom_sf"/>
</dbReference>
<dbReference type="PANTHER" id="PTHR48079">
    <property type="entry name" value="PROTEIN YEEZ"/>
    <property type="match status" value="1"/>
</dbReference>
<evidence type="ECO:0000259" key="1">
    <source>
        <dbReference type="Pfam" id="PF13460"/>
    </source>
</evidence>
<name>A0A4R7AZS5_9NEIS</name>
<dbReference type="AlphaFoldDB" id="A0A4R7AZS5"/>
<protein>
    <submittedName>
        <fullName evidence="2">NADH dehydrogenase</fullName>
    </submittedName>
</protein>
<evidence type="ECO:0000313" key="3">
    <source>
        <dbReference type="Proteomes" id="UP000295611"/>
    </source>
</evidence>
<dbReference type="SUPFAM" id="SSF51735">
    <property type="entry name" value="NAD(P)-binding Rossmann-fold domains"/>
    <property type="match status" value="1"/>
</dbReference>
<sequence>MKVGVIGASGVIGRSLLPKLQARGMAVRCIVRPGSERALPDGALEVAEADLLDASALAQALQGLDAVVNLATRIPGAGGDWQQNDLIRTEGTRCLLAALAQQSQPCRLVQQSIAMLHQSPHLADESDELCGQGNLASALWMEAAVQTSPLDWVLLRGAALYGPGTARDDGYFARIRDGEVALPLEPGRYLSLIHINDLACAFATALTAPARQAYIASDDAPLTYRALFAGMRPCGSAKADASPLATLPSFRVSNRRLKCLGWQPCYPNVFAHWHPSAGRAWPLATITV</sequence>
<dbReference type="GO" id="GO:0004029">
    <property type="term" value="F:aldehyde dehydrogenase (NAD+) activity"/>
    <property type="evidence" value="ECO:0007669"/>
    <property type="project" value="TreeGrafter"/>
</dbReference>